<keyword evidence="5" id="KW-0732">Signal</keyword>
<organism evidence="15 16">
    <name type="scientific">Echinicola vietnamensis (strain DSM 17526 / LMG 23754 / KMM 6221)</name>
    <dbReference type="NCBI Taxonomy" id="926556"/>
    <lineage>
        <taxon>Bacteria</taxon>
        <taxon>Pseudomonadati</taxon>
        <taxon>Bacteroidota</taxon>
        <taxon>Cytophagia</taxon>
        <taxon>Cytophagales</taxon>
        <taxon>Cyclobacteriaceae</taxon>
        <taxon>Echinicola</taxon>
    </lineage>
</organism>
<dbReference type="InterPro" id="IPR036942">
    <property type="entry name" value="Beta-barrel_TonB_sf"/>
</dbReference>
<dbReference type="Gene3D" id="2.170.130.10">
    <property type="entry name" value="TonB-dependent receptor, plug domain"/>
    <property type="match status" value="1"/>
</dbReference>
<evidence type="ECO:0000256" key="4">
    <source>
        <dbReference type="ARBA" id="ARBA00022692"/>
    </source>
</evidence>
<evidence type="ECO:0000313" key="16">
    <source>
        <dbReference type="Proteomes" id="UP000010796"/>
    </source>
</evidence>
<keyword evidence="2 10" id="KW-0813">Transport</keyword>
<dbReference type="InterPro" id="IPR000531">
    <property type="entry name" value="Beta-barrel_TonB"/>
</dbReference>
<dbReference type="HOGENOM" id="CLU_016599_0_0_10"/>
<dbReference type="SUPFAM" id="SSF56935">
    <property type="entry name" value="Porins"/>
    <property type="match status" value="1"/>
</dbReference>
<dbReference type="InterPro" id="IPR008969">
    <property type="entry name" value="CarboxyPept-like_regulatory"/>
</dbReference>
<dbReference type="Pfam" id="PF13715">
    <property type="entry name" value="CarbopepD_reg_2"/>
    <property type="match status" value="1"/>
</dbReference>
<evidence type="ECO:0000256" key="11">
    <source>
        <dbReference type="RuleBase" id="RU003357"/>
    </source>
</evidence>
<comment type="similarity">
    <text evidence="10 11">Belongs to the TonB-dependent receptor family.</text>
</comment>
<keyword evidence="6 11" id="KW-0798">TonB box</keyword>
<dbReference type="InterPro" id="IPR039426">
    <property type="entry name" value="TonB-dep_rcpt-like"/>
</dbReference>
<dbReference type="PANTHER" id="PTHR30069:SF29">
    <property type="entry name" value="HEMOGLOBIN AND HEMOGLOBIN-HAPTOGLOBIN-BINDING PROTEIN 1-RELATED"/>
    <property type="match status" value="1"/>
</dbReference>
<dbReference type="GO" id="GO:0044718">
    <property type="term" value="P:siderophore transmembrane transport"/>
    <property type="evidence" value="ECO:0007669"/>
    <property type="project" value="TreeGrafter"/>
</dbReference>
<protein>
    <submittedName>
        <fullName evidence="15">Outer membrane receptor protein</fullName>
    </submittedName>
</protein>
<keyword evidence="7 10" id="KW-0472">Membrane</keyword>
<accession>L0G197</accession>
<evidence type="ECO:0000256" key="7">
    <source>
        <dbReference type="ARBA" id="ARBA00023136"/>
    </source>
</evidence>
<keyword evidence="3 10" id="KW-1134">Transmembrane beta strand</keyword>
<evidence type="ECO:0000256" key="12">
    <source>
        <dbReference type="SAM" id="Phobius"/>
    </source>
</evidence>
<feature type="transmembrane region" description="Helical" evidence="12">
    <location>
        <begin position="12"/>
        <end position="33"/>
    </location>
</feature>
<dbReference type="GO" id="GO:0009279">
    <property type="term" value="C:cell outer membrane"/>
    <property type="evidence" value="ECO:0007669"/>
    <property type="project" value="UniProtKB-SubCell"/>
</dbReference>
<proteinExistence type="inferred from homology"/>
<dbReference type="eggNOG" id="COG4771">
    <property type="taxonomic scope" value="Bacteria"/>
</dbReference>
<evidence type="ECO:0000256" key="9">
    <source>
        <dbReference type="ARBA" id="ARBA00023237"/>
    </source>
</evidence>
<keyword evidence="16" id="KW-1185">Reference proteome</keyword>
<evidence type="ECO:0000256" key="5">
    <source>
        <dbReference type="ARBA" id="ARBA00022729"/>
    </source>
</evidence>
<dbReference type="GO" id="GO:0015344">
    <property type="term" value="F:siderophore uptake transmembrane transporter activity"/>
    <property type="evidence" value="ECO:0007669"/>
    <property type="project" value="TreeGrafter"/>
</dbReference>
<evidence type="ECO:0000259" key="14">
    <source>
        <dbReference type="Pfam" id="PF07715"/>
    </source>
</evidence>
<evidence type="ECO:0000256" key="6">
    <source>
        <dbReference type="ARBA" id="ARBA00023077"/>
    </source>
</evidence>
<feature type="domain" description="TonB-dependent receptor-like beta-barrel" evidence="13">
    <location>
        <begin position="300"/>
        <end position="747"/>
    </location>
</feature>
<sequence>MGKNMRTFLHRGLLRSVLFLGISMCVCSISAFGQVKHTIRGTLEDASTGEGLIGATVFVKELETGGTSNVYGFYSLTIPEGDYTVTFSFVGYESVTKTISLDDDMTVDVELEPGSAELEEVVVSAEPEDENVRSTQMSVNKLDMREVESIPVVFGEKDIVKTIQLLPGIKGNEGGGGFFVRGGSADQNLILLDEAPVYNASHLLGFFSVFNSDAIKDLSIYKGHIPAEYGGRASSVLDIKMKEGNTKKFAAQGGIGLISSRATIEAPIVKDKGSFVLSGRRTYVDLFLKLSNNDDINKSTLYFYDLNAKANYKFGDKDRVFVSGYFGRDNFGYAELFGFDWGNATGTIRWNHLFNDRLFLNSTAVFSDYNYVVDIQGEEEENDGFKVTSSIRDISLKEDFEYYINPDNTLKFGAGLIRHNFVPGEISPQGDSYINAQTLQNKHAWEAAAYVSEELTISPALSVNGGLRYSWFAQVGPGEVFTYDQDGDVIAAETYEKGEIVESYGGLEPRLGVTYMLNDETSIKASYGRNRQYLHLVSNSTSGTPIDLWIPSSNNVRPQIADQIAMGYYRNFKDNTYETSVEVYYKDMQNQVDYRTGAELVFNENVESQLLFGKGWSYGAEFFLRKNSGRLTGWVSYTVSKTERKFDGVDYGEVYPASWDRPHDFSVVGIYQLNKKWNLSASFVYRSGNAVTYPIGKYEMKGEVINMYGKRNNNRMPDYNRLDVGATMKLKDTEKFSSDLNFSIYNVYARKNAYSISFRENRDDPTKTEAVKIALFSILPSVTYNFRFK</sequence>
<dbReference type="PROSITE" id="PS52016">
    <property type="entry name" value="TONB_DEPENDENT_REC_3"/>
    <property type="match status" value="1"/>
</dbReference>
<evidence type="ECO:0000256" key="3">
    <source>
        <dbReference type="ARBA" id="ARBA00022452"/>
    </source>
</evidence>
<keyword evidence="4 10" id="KW-0812">Transmembrane</keyword>
<feature type="domain" description="TonB-dependent receptor plug" evidence="14">
    <location>
        <begin position="133"/>
        <end position="234"/>
    </location>
</feature>
<evidence type="ECO:0000256" key="1">
    <source>
        <dbReference type="ARBA" id="ARBA00004571"/>
    </source>
</evidence>
<gene>
    <name evidence="15" type="ordered locus">Echvi_2540</name>
</gene>
<dbReference type="Gene3D" id="2.60.40.1120">
    <property type="entry name" value="Carboxypeptidase-like, regulatory domain"/>
    <property type="match status" value="1"/>
</dbReference>
<keyword evidence="8 15" id="KW-0675">Receptor</keyword>
<name>L0G197_ECHVK</name>
<dbReference type="PATRIC" id="fig|926556.3.peg.2679"/>
<evidence type="ECO:0000256" key="2">
    <source>
        <dbReference type="ARBA" id="ARBA00022448"/>
    </source>
</evidence>
<dbReference type="Pfam" id="PF00593">
    <property type="entry name" value="TonB_dep_Rec_b-barrel"/>
    <property type="match status" value="1"/>
</dbReference>
<reference evidence="16" key="1">
    <citation type="submission" date="2012-02" db="EMBL/GenBank/DDBJ databases">
        <title>The complete genome of Echinicola vietnamensis DSM 17526.</title>
        <authorList>
            <person name="Lucas S."/>
            <person name="Copeland A."/>
            <person name="Lapidus A."/>
            <person name="Glavina del Rio T."/>
            <person name="Dalin E."/>
            <person name="Tice H."/>
            <person name="Bruce D."/>
            <person name="Goodwin L."/>
            <person name="Pitluck S."/>
            <person name="Peters L."/>
            <person name="Ovchinnikova G."/>
            <person name="Teshima H."/>
            <person name="Kyrpides N."/>
            <person name="Mavromatis K."/>
            <person name="Ivanova N."/>
            <person name="Brettin T."/>
            <person name="Detter J.C."/>
            <person name="Han C."/>
            <person name="Larimer F."/>
            <person name="Land M."/>
            <person name="Hauser L."/>
            <person name="Markowitz V."/>
            <person name="Cheng J.-F."/>
            <person name="Hugenholtz P."/>
            <person name="Woyke T."/>
            <person name="Wu D."/>
            <person name="Brambilla E."/>
            <person name="Klenk H.-P."/>
            <person name="Eisen J.A."/>
        </authorList>
    </citation>
    <scope>NUCLEOTIDE SEQUENCE [LARGE SCALE GENOMIC DNA]</scope>
    <source>
        <strain evidence="16">DSM 17526 / LMG 23754 / KMM 6221</strain>
    </source>
</reference>
<dbReference type="InterPro" id="IPR012910">
    <property type="entry name" value="Plug_dom"/>
</dbReference>
<dbReference type="SUPFAM" id="SSF49464">
    <property type="entry name" value="Carboxypeptidase regulatory domain-like"/>
    <property type="match status" value="1"/>
</dbReference>
<dbReference type="EMBL" id="CP003346">
    <property type="protein sequence ID" value="AGA78786.1"/>
    <property type="molecule type" value="Genomic_DNA"/>
</dbReference>
<dbReference type="KEGG" id="evi:Echvi_2540"/>
<dbReference type="PANTHER" id="PTHR30069">
    <property type="entry name" value="TONB-DEPENDENT OUTER MEMBRANE RECEPTOR"/>
    <property type="match status" value="1"/>
</dbReference>
<dbReference type="Proteomes" id="UP000010796">
    <property type="component" value="Chromosome"/>
</dbReference>
<comment type="subcellular location">
    <subcellularLocation>
        <location evidence="1 10">Cell outer membrane</location>
        <topology evidence="1 10">Multi-pass membrane protein</topology>
    </subcellularLocation>
</comment>
<keyword evidence="12" id="KW-1133">Transmembrane helix</keyword>
<dbReference type="STRING" id="926556.Echvi_2540"/>
<dbReference type="AlphaFoldDB" id="L0G197"/>
<evidence type="ECO:0000256" key="10">
    <source>
        <dbReference type="PROSITE-ProRule" id="PRU01360"/>
    </source>
</evidence>
<evidence type="ECO:0000256" key="8">
    <source>
        <dbReference type="ARBA" id="ARBA00023170"/>
    </source>
</evidence>
<evidence type="ECO:0000259" key="13">
    <source>
        <dbReference type="Pfam" id="PF00593"/>
    </source>
</evidence>
<dbReference type="InterPro" id="IPR037066">
    <property type="entry name" value="Plug_dom_sf"/>
</dbReference>
<dbReference type="Gene3D" id="2.40.170.20">
    <property type="entry name" value="TonB-dependent receptor, beta-barrel domain"/>
    <property type="match status" value="1"/>
</dbReference>
<keyword evidence="9 10" id="KW-0998">Cell outer membrane</keyword>
<dbReference type="Pfam" id="PF07715">
    <property type="entry name" value="Plug"/>
    <property type="match status" value="1"/>
</dbReference>
<evidence type="ECO:0000313" key="15">
    <source>
        <dbReference type="EMBL" id="AGA78786.1"/>
    </source>
</evidence>